<feature type="non-terminal residue" evidence="1">
    <location>
        <position position="135"/>
    </location>
</feature>
<reference evidence="1" key="1">
    <citation type="submission" date="2022-06" db="EMBL/GenBank/DDBJ databases">
        <title>New cyanobacteria of genus Symplocastrum in benthos of Lake Baikal.</title>
        <authorList>
            <person name="Sorokovikova E."/>
            <person name="Tikhonova I."/>
            <person name="Krasnopeev A."/>
            <person name="Evseev P."/>
            <person name="Gladkikh A."/>
            <person name="Belykh O."/>
        </authorList>
    </citation>
    <scope>NUCLEOTIDE SEQUENCE</scope>
    <source>
        <strain evidence="1">BBK-W-15</strain>
    </source>
</reference>
<dbReference type="SUPFAM" id="SSF52540">
    <property type="entry name" value="P-loop containing nucleoside triphosphate hydrolases"/>
    <property type="match status" value="1"/>
</dbReference>
<keyword evidence="1" id="KW-0067">ATP-binding</keyword>
<dbReference type="GO" id="GO:0005524">
    <property type="term" value="F:ATP binding"/>
    <property type="evidence" value="ECO:0007669"/>
    <property type="project" value="UniProtKB-KW"/>
</dbReference>
<comment type="caution">
    <text evidence="1">The sequence shown here is derived from an EMBL/GenBank/DDBJ whole genome shotgun (WGS) entry which is preliminary data.</text>
</comment>
<dbReference type="Gene3D" id="3.40.50.300">
    <property type="entry name" value="P-loop containing nucleotide triphosphate hydrolases"/>
    <property type="match status" value="1"/>
</dbReference>
<sequence>MHLQRIQVPDFRALKDVDITFEKEFVPRIFPLGSLNGGGKSTLLQLIFVLLHCSSDPERKPFLKNLLQGFKIHEGEDKRVLAIIDVWDGEKNVEIEFFSYKDSHIKELFPLNEEDNNVDCDNLTFSAPQKLEDLK</sequence>
<dbReference type="InterPro" id="IPR027417">
    <property type="entry name" value="P-loop_NTPase"/>
</dbReference>
<dbReference type="EMBL" id="JAMZMM010000128">
    <property type="protein sequence ID" value="MCP2729611.1"/>
    <property type="molecule type" value="Genomic_DNA"/>
</dbReference>
<protein>
    <submittedName>
        <fullName evidence="1">ATP-binding protein</fullName>
    </submittedName>
</protein>
<evidence type="ECO:0000313" key="1">
    <source>
        <dbReference type="EMBL" id="MCP2729611.1"/>
    </source>
</evidence>
<organism evidence="1 2">
    <name type="scientific">Limnofasciculus baicalensis BBK-W-15</name>
    <dbReference type="NCBI Taxonomy" id="2699891"/>
    <lineage>
        <taxon>Bacteria</taxon>
        <taxon>Bacillati</taxon>
        <taxon>Cyanobacteriota</taxon>
        <taxon>Cyanophyceae</taxon>
        <taxon>Coleofasciculales</taxon>
        <taxon>Coleofasciculaceae</taxon>
        <taxon>Limnofasciculus</taxon>
        <taxon>Limnofasciculus baicalensis</taxon>
    </lineage>
</organism>
<keyword evidence="1" id="KW-0547">Nucleotide-binding</keyword>
<dbReference type="AlphaFoldDB" id="A0AAE3GS06"/>
<gene>
    <name evidence="1" type="ORF">NJ959_14255</name>
</gene>
<name>A0AAE3GS06_9CYAN</name>
<accession>A0AAE3GS06</accession>
<evidence type="ECO:0000313" key="2">
    <source>
        <dbReference type="Proteomes" id="UP001204953"/>
    </source>
</evidence>
<keyword evidence="2" id="KW-1185">Reference proteome</keyword>
<dbReference type="Proteomes" id="UP001204953">
    <property type="component" value="Unassembled WGS sequence"/>
</dbReference>
<proteinExistence type="predicted"/>